<comment type="pathway">
    <text evidence="7">Cell wall biogenesis; lipoteichoic acid biosynthesis.</text>
</comment>
<dbReference type="CDD" id="cd05945">
    <property type="entry name" value="DltA"/>
    <property type="match status" value="1"/>
</dbReference>
<dbReference type="InterPro" id="IPR020845">
    <property type="entry name" value="AMP-binding_CS"/>
</dbReference>
<comment type="caution">
    <text evidence="7">Lacks conserved residue(s) required for the propagation of feature annotation.</text>
</comment>
<feature type="binding site" evidence="7">
    <location>
        <position position="323"/>
    </location>
    <ligand>
        <name>D-alanine</name>
        <dbReference type="ChEBI" id="CHEBI:57416"/>
    </ligand>
</feature>
<name>A0A0R1W8Q6_9LACO</name>
<dbReference type="Gene3D" id="3.40.50.12780">
    <property type="entry name" value="N-terminal domain of ligase-like"/>
    <property type="match status" value="1"/>
</dbReference>
<dbReference type="InterPro" id="IPR010071">
    <property type="entry name" value="AA_adenyl_dom"/>
</dbReference>
<keyword evidence="1 7" id="KW-0963">Cytoplasm</keyword>
<evidence type="ECO:0000256" key="6">
    <source>
        <dbReference type="ARBA" id="ARBA00061336"/>
    </source>
</evidence>
<sequence>MVQDKNRLFIMNSNVEENKLITNLVDAFDQIAMANQDRLAYDEMGRSTTYGELKAAADSLAAWLDQQSLPDHSPILVFGDHQYEMLASFWAVLKTGHSYIPVAADSALPRIQSILDTGKPSLVLAIDAFPGDQLVVSAPVIDRDAINQAINAHEAFDDPNPVTGDDLAYILFTSGTTGSPKGVEVSHDNLVTFTNWMLSDEFDLPAHANYLGQPPYSFDLSNMFLYPALMSGSTIKALPHDVVENFGQLFTALPKLDLNVFVGTPSFADMLMLSPAFSEQQMPGITDFLFCGEELTVKTAQNLHKRFPHAHIFNTYGPTEATVAVSGIEITPEIAANNDRLPVGYAKPGVELSIWQGNQQVTTPGEQGEIIIAGDSVAHGYMNNPEKTAQAFFELNGQPAYRTGDAGVLDEDGLLHHKGRMDFQIKLHGFRIELDEVRASLEKSPYIKQAVALPKYNRDGKVTHLIAAVIPKKDYADEEPAKLTAQIRESLKELIMPYMMPTQFIYRDSFPMSANGKIAVKQMIKEVNQ</sequence>
<accession>A0A0R1W8Q6</accession>
<dbReference type="NCBIfam" id="TIGR01733">
    <property type="entry name" value="AA-adenyl-dom"/>
    <property type="match status" value="1"/>
</dbReference>
<evidence type="ECO:0000256" key="5">
    <source>
        <dbReference type="ARBA" id="ARBA00054605"/>
    </source>
</evidence>
<keyword evidence="2 7" id="KW-0436">Ligase</keyword>
<dbReference type="InterPro" id="IPR020459">
    <property type="entry name" value="AMP-binding"/>
</dbReference>
<dbReference type="NCBIfam" id="TIGR01734">
    <property type="entry name" value="D-ala-DACP-lig"/>
    <property type="match status" value="1"/>
</dbReference>
<feature type="binding site" evidence="7">
    <location>
        <position position="517"/>
    </location>
    <ligand>
        <name>ATP</name>
        <dbReference type="ChEBI" id="CHEBI:30616"/>
    </ligand>
</feature>
<evidence type="ECO:0000256" key="1">
    <source>
        <dbReference type="ARBA" id="ARBA00022490"/>
    </source>
</evidence>
<dbReference type="EMBL" id="AZGE01000032">
    <property type="protein sequence ID" value="KRM14328.1"/>
    <property type="molecule type" value="Genomic_DNA"/>
</dbReference>
<comment type="caution">
    <text evidence="9">The sequence shown here is derived from an EMBL/GenBank/DDBJ whole genome shotgun (WGS) entry which is preliminary data.</text>
</comment>
<proteinExistence type="inferred from homology"/>
<dbReference type="InterPro" id="IPR042099">
    <property type="entry name" value="ANL_N_sf"/>
</dbReference>
<feature type="binding site" evidence="7">
    <location>
        <position position="517"/>
    </location>
    <ligand>
        <name>D-alanine</name>
        <dbReference type="ChEBI" id="CHEBI:57416"/>
    </ligand>
</feature>
<dbReference type="Proteomes" id="UP000050973">
    <property type="component" value="Unassembled WGS sequence"/>
</dbReference>
<dbReference type="GO" id="GO:0070395">
    <property type="term" value="P:lipoteichoic acid biosynthetic process"/>
    <property type="evidence" value="ECO:0007669"/>
    <property type="project" value="UniProtKB-UniRule"/>
</dbReference>
<feature type="binding site" evidence="7">
    <location>
        <position position="219"/>
    </location>
    <ligand>
        <name>D-alanine</name>
        <dbReference type="ChEBI" id="CHEBI:57416"/>
    </ligand>
</feature>
<comment type="similarity">
    <text evidence="6 7">Belongs to the ATP-dependent AMP-binding enzyme family. DltA subfamily.</text>
</comment>
<dbReference type="PANTHER" id="PTHR45398">
    <property type="match status" value="1"/>
</dbReference>
<feature type="binding site" evidence="7">
    <location>
        <begin position="314"/>
        <end position="319"/>
    </location>
    <ligand>
        <name>ATP</name>
        <dbReference type="ChEBI" id="CHEBI:30616"/>
    </ligand>
</feature>
<evidence type="ECO:0000313" key="10">
    <source>
        <dbReference type="Proteomes" id="UP000050973"/>
    </source>
</evidence>
<dbReference type="PANTHER" id="PTHR45398:SF1">
    <property type="entry name" value="ENZYME, PUTATIVE (JCVI)-RELATED"/>
    <property type="match status" value="1"/>
</dbReference>
<dbReference type="UniPathway" id="UPA00556"/>
<dbReference type="NCBIfam" id="NF003417">
    <property type="entry name" value="PRK04813.1"/>
    <property type="match status" value="1"/>
</dbReference>
<evidence type="ECO:0000256" key="2">
    <source>
        <dbReference type="ARBA" id="ARBA00022598"/>
    </source>
</evidence>
<dbReference type="Gene3D" id="3.30.300.30">
    <property type="match status" value="1"/>
</dbReference>
<feature type="binding site" evidence="7">
    <location>
        <begin position="173"/>
        <end position="174"/>
    </location>
    <ligand>
        <name>ATP</name>
        <dbReference type="ChEBI" id="CHEBI:30616"/>
    </ligand>
</feature>
<dbReference type="PROSITE" id="PS00455">
    <property type="entry name" value="AMP_BINDING"/>
    <property type="match status" value="1"/>
</dbReference>
<evidence type="ECO:0000256" key="7">
    <source>
        <dbReference type="HAMAP-Rule" id="MF_00593"/>
    </source>
</evidence>
<dbReference type="GO" id="GO:0005737">
    <property type="term" value="C:cytoplasm"/>
    <property type="evidence" value="ECO:0007669"/>
    <property type="project" value="UniProtKB-SubCell"/>
</dbReference>
<comment type="function">
    <text evidence="5 7">Catalyzes the first step in the D-alanylation of lipoteichoic acid (LTA), the activation of D-alanine and its transfer onto the D-alanyl carrier protein (Dcp) DltC. In an ATP-dependent two-step reaction, forms a high energy D-alanyl-AMP intermediate, followed by transfer of the D-alanyl residue as a thiol ester to the phosphopantheinyl prosthetic group of the Dcp. D-alanylation of LTA plays an important role in modulating the properties of the cell wall in Gram-positive bacteria, influencing the net charge of the cell wall.</text>
</comment>
<dbReference type="InterPro" id="IPR044507">
    <property type="entry name" value="DltA-like"/>
</dbReference>
<comment type="subcellular location">
    <subcellularLocation>
        <location evidence="7">Cytoplasm</location>
    </subcellularLocation>
</comment>
<dbReference type="InterPro" id="IPR010072">
    <property type="entry name" value="DltA"/>
</dbReference>
<protein>
    <recommendedName>
        <fullName evidence="7">D-alanine--D-alanyl carrier protein ligase</fullName>
        <shortName evidence="7">DCL</shortName>
        <ecNumber evidence="7">6.2.1.54</ecNumber>
    </recommendedName>
    <alternativeName>
        <fullName evidence="7">D-alanine--poly(phosphoribitol) ligase subunit 1</fullName>
    </alternativeName>
    <alternativeName>
        <fullName evidence="7">D-alanine-activating enzyme</fullName>
        <shortName evidence="7">DAE</shortName>
    </alternativeName>
</protein>
<dbReference type="FunFam" id="3.30.300.30:FF:000012">
    <property type="entry name" value="D-alanine--D-alanyl carrier protein ligase"/>
    <property type="match status" value="1"/>
</dbReference>
<keyword evidence="4 7" id="KW-0067">ATP-binding</keyword>
<dbReference type="PRINTS" id="PR00154">
    <property type="entry name" value="AMPBINDING"/>
</dbReference>
<dbReference type="InterPro" id="IPR045851">
    <property type="entry name" value="AMP-bd_C_sf"/>
</dbReference>
<comment type="catalytic activity">
    <reaction evidence="7">
        <text>holo-[D-alanyl-carrier protein] + D-alanine + ATP = D-alanyl-[D-alanyl-carrier protein] + AMP + diphosphate</text>
        <dbReference type="Rhea" id="RHEA:55132"/>
        <dbReference type="Rhea" id="RHEA-COMP:14102"/>
        <dbReference type="Rhea" id="RHEA-COMP:14103"/>
        <dbReference type="ChEBI" id="CHEBI:30616"/>
        <dbReference type="ChEBI" id="CHEBI:33019"/>
        <dbReference type="ChEBI" id="CHEBI:57416"/>
        <dbReference type="ChEBI" id="CHEBI:64479"/>
        <dbReference type="ChEBI" id="CHEBI:138620"/>
        <dbReference type="ChEBI" id="CHEBI:456215"/>
        <dbReference type="EC" id="6.2.1.54"/>
    </reaction>
</comment>
<reference evidence="9 10" key="1">
    <citation type="journal article" date="2015" name="Genome Announc.">
        <title>Expanding the biotechnology potential of lactobacilli through comparative genomics of 213 strains and associated genera.</title>
        <authorList>
            <person name="Sun Z."/>
            <person name="Harris H.M."/>
            <person name="McCann A."/>
            <person name="Guo C."/>
            <person name="Argimon S."/>
            <person name="Zhang W."/>
            <person name="Yang X."/>
            <person name="Jeffery I.B."/>
            <person name="Cooney J.C."/>
            <person name="Kagawa T.F."/>
            <person name="Liu W."/>
            <person name="Song Y."/>
            <person name="Salvetti E."/>
            <person name="Wrobel A."/>
            <person name="Rasinkangas P."/>
            <person name="Parkhill J."/>
            <person name="Rea M.C."/>
            <person name="O'Sullivan O."/>
            <person name="Ritari J."/>
            <person name="Douillard F.P."/>
            <person name="Paul Ross R."/>
            <person name="Yang R."/>
            <person name="Briner A.E."/>
            <person name="Felis G.E."/>
            <person name="de Vos W.M."/>
            <person name="Barrangou R."/>
            <person name="Klaenhammer T.R."/>
            <person name="Caufield P.W."/>
            <person name="Cui Y."/>
            <person name="Zhang H."/>
            <person name="O'Toole P.W."/>
        </authorList>
    </citation>
    <scope>NUCLEOTIDE SEQUENCE [LARGE SCALE GENOMIC DNA]</scope>
    <source>
        <strain evidence="9 10">DSM 4864</strain>
    </source>
</reference>
<gene>
    <name evidence="7" type="primary">dltA</name>
    <name evidence="9" type="ORF">FC49_GL001260</name>
</gene>
<dbReference type="GO" id="GO:0005524">
    <property type="term" value="F:ATP binding"/>
    <property type="evidence" value="ECO:0007669"/>
    <property type="project" value="UniProtKB-KW"/>
</dbReference>
<dbReference type="HAMAP" id="MF_00593">
    <property type="entry name" value="DltA"/>
    <property type="match status" value="1"/>
</dbReference>
<dbReference type="AlphaFoldDB" id="A0A0R1W8Q6"/>
<evidence type="ECO:0000313" key="9">
    <source>
        <dbReference type="EMBL" id="KRM14328.1"/>
    </source>
</evidence>
<dbReference type="PATRIC" id="fig|1423779.3.peg.1295"/>
<dbReference type="Pfam" id="PF00501">
    <property type="entry name" value="AMP-binding"/>
    <property type="match status" value="1"/>
</dbReference>
<dbReference type="SUPFAM" id="SSF56801">
    <property type="entry name" value="Acetyl-CoA synthetase-like"/>
    <property type="match status" value="1"/>
</dbReference>
<feature type="binding site" evidence="7">
    <location>
        <position position="405"/>
    </location>
    <ligand>
        <name>ATP</name>
        <dbReference type="ChEBI" id="CHEBI:30616"/>
    </ligand>
</feature>
<dbReference type="InterPro" id="IPR000873">
    <property type="entry name" value="AMP-dep_synth/lig_dom"/>
</dbReference>
<feature type="domain" description="AMP-dependent synthetase/ligase" evidence="8">
    <location>
        <begin position="29"/>
        <end position="381"/>
    </location>
</feature>
<evidence type="ECO:0000256" key="4">
    <source>
        <dbReference type="ARBA" id="ARBA00022840"/>
    </source>
</evidence>
<dbReference type="GO" id="GO:0047473">
    <property type="term" value="F:D-alanine [D-alanyl carrier protein] ligase activity"/>
    <property type="evidence" value="ECO:0007669"/>
    <property type="project" value="UniProtKB-UniRule"/>
</dbReference>
<evidence type="ECO:0000256" key="3">
    <source>
        <dbReference type="ARBA" id="ARBA00022741"/>
    </source>
</evidence>
<organism evidence="9 10">
    <name type="scientific">Limosilactobacillus oris DSM 4864</name>
    <dbReference type="NCBI Taxonomy" id="1423779"/>
    <lineage>
        <taxon>Bacteria</taxon>
        <taxon>Bacillati</taxon>
        <taxon>Bacillota</taxon>
        <taxon>Bacilli</taxon>
        <taxon>Lactobacillales</taxon>
        <taxon>Lactobacillaceae</taxon>
        <taxon>Limosilactobacillus</taxon>
    </lineage>
</organism>
<dbReference type="EC" id="6.2.1.54" evidence="7"/>
<keyword evidence="3 7" id="KW-0547">Nucleotide-binding</keyword>
<evidence type="ECO:0000259" key="8">
    <source>
        <dbReference type="Pfam" id="PF00501"/>
    </source>
</evidence>